<dbReference type="Gene3D" id="1.25.10.10">
    <property type="entry name" value="Leucine-rich Repeat Variant"/>
    <property type="match status" value="1"/>
</dbReference>
<feature type="compositionally biased region" description="Low complexity" evidence="2">
    <location>
        <begin position="284"/>
        <end position="298"/>
    </location>
</feature>
<accession>A0A5B8MSG5</accession>
<reference evidence="3 4" key="1">
    <citation type="submission" date="2018-07" db="EMBL/GenBank/DDBJ databases">
        <title>The complete nuclear genome of the prasinophyte Chloropicon primus (CCMP1205).</title>
        <authorList>
            <person name="Pombert J.-F."/>
            <person name="Otis C."/>
            <person name="Turmel M."/>
            <person name="Lemieux C."/>
        </authorList>
    </citation>
    <scope>NUCLEOTIDE SEQUENCE [LARGE SCALE GENOMIC DNA]</scope>
    <source>
        <strain evidence="3 4">CCMP1205</strain>
    </source>
</reference>
<feature type="coiled-coil region" evidence="1">
    <location>
        <begin position="520"/>
        <end position="550"/>
    </location>
</feature>
<feature type="compositionally biased region" description="Acidic residues" evidence="2">
    <location>
        <begin position="330"/>
        <end position="343"/>
    </location>
</feature>
<feature type="compositionally biased region" description="Basic and acidic residues" evidence="2">
    <location>
        <begin position="202"/>
        <end position="224"/>
    </location>
</feature>
<evidence type="ECO:0000256" key="2">
    <source>
        <dbReference type="SAM" id="MobiDB-lite"/>
    </source>
</evidence>
<protein>
    <submittedName>
        <fullName evidence="3">Uncharacterized protein</fullName>
    </submittedName>
</protein>
<evidence type="ECO:0000313" key="4">
    <source>
        <dbReference type="Proteomes" id="UP000316726"/>
    </source>
</evidence>
<feature type="compositionally biased region" description="Basic and acidic residues" evidence="2">
    <location>
        <begin position="258"/>
        <end position="270"/>
    </location>
</feature>
<evidence type="ECO:0000256" key="1">
    <source>
        <dbReference type="SAM" id="Coils"/>
    </source>
</evidence>
<dbReference type="SUPFAM" id="SSF48371">
    <property type="entry name" value="ARM repeat"/>
    <property type="match status" value="1"/>
</dbReference>
<organism evidence="3 4">
    <name type="scientific">Chloropicon primus</name>
    <dbReference type="NCBI Taxonomy" id="1764295"/>
    <lineage>
        <taxon>Eukaryota</taxon>
        <taxon>Viridiplantae</taxon>
        <taxon>Chlorophyta</taxon>
        <taxon>Chloropicophyceae</taxon>
        <taxon>Chloropicales</taxon>
        <taxon>Chloropicaceae</taxon>
        <taxon>Chloropicon</taxon>
    </lineage>
</organism>
<feature type="region of interest" description="Disordered" evidence="2">
    <location>
        <begin position="237"/>
        <end position="390"/>
    </location>
</feature>
<keyword evidence="1" id="KW-0175">Coiled coil</keyword>
<feature type="compositionally biased region" description="Basic and acidic residues" evidence="2">
    <location>
        <begin position="237"/>
        <end position="247"/>
    </location>
</feature>
<dbReference type="Proteomes" id="UP000316726">
    <property type="component" value="Chromosome 10"/>
</dbReference>
<dbReference type="InterPro" id="IPR011989">
    <property type="entry name" value="ARM-like"/>
</dbReference>
<evidence type="ECO:0000313" key="3">
    <source>
        <dbReference type="EMBL" id="QDZ23579.1"/>
    </source>
</evidence>
<proteinExistence type="predicted"/>
<dbReference type="AlphaFoldDB" id="A0A5B8MSG5"/>
<keyword evidence="4" id="KW-1185">Reference proteome</keyword>
<sequence length="627" mass="70081">MFPLAGSTSTLLFRELLAKLQIGTMQDKIFSLRGLNSIVQVNEHTSIRLLKTKDFAKIIFQLCKQKESQPLRIQALKFLRHLASGSVCRKLLLSNGALEDLVDWVIEDFASHSEEFLVVAAEYLMTLLSYDSDLSGYSLTDREKEKLERTLSFLKDSSHVLVRRTMDRMDGGDKHPSLWYLTTSETPGYDRAGPSPGSSLEPKAEHHDRVAEGGEGSRDDIAFNERLRNLKTTLKAKDKDKDKDKEWVSTPASPLAKTDSEGDLGDKERLVTTLGGGEAEASDDSMASISSDTSSTCSSEEEAESRGVGSEDQDEKDVQVVDSAPASEGSEGDLATETEENEVREEVGSDVVQHDVGYGGNTALEVSSSSSEEDVEEESDGRANTGESSGRSEVFLKRGAMLYKFFSSWMQVAEKEMLVRQKIKTLRRLFNQNNRARRVSESFYAWKFNTRQKILLALCLNKWVGLRVANVFVSWLLLARESRRNQRLSERYNRRRLRRLAASSFAEWRSQVNAKVFLSHRDTRARCLFLEDEVDELKEARAEATRFKDHLYNVLSEVAEIGVNLLKVENGGEALIHCCAKVENILRLNSAYVPEEALDTVMASVDWSSLSPRAAAKAGEDLGVNAS</sequence>
<dbReference type="EMBL" id="CP031043">
    <property type="protein sequence ID" value="QDZ23579.1"/>
    <property type="molecule type" value="Genomic_DNA"/>
</dbReference>
<dbReference type="InterPro" id="IPR016024">
    <property type="entry name" value="ARM-type_fold"/>
</dbReference>
<name>A0A5B8MSG5_9CHLO</name>
<feature type="region of interest" description="Disordered" evidence="2">
    <location>
        <begin position="181"/>
        <end position="224"/>
    </location>
</feature>
<gene>
    <name evidence="3" type="ORF">A3770_10p60970</name>
</gene>